<feature type="transmembrane region" description="Helical" evidence="1">
    <location>
        <begin position="55"/>
        <end position="74"/>
    </location>
</feature>
<keyword evidence="1" id="KW-0472">Membrane</keyword>
<dbReference type="OrthoDB" id="3269725at2759"/>
<evidence type="ECO:0000313" key="3">
    <source>
        <dbReference type="EMBL" id="GJE95382.1"/>
    </source>
</evidence>
<name>A0A9P3LIP4_9APHY</name>
<sequence length="846" mass="93426">MDTADAETNMLGCNCCSKARTADPPRTNTSNLWQTMVKTVRDADTRKVADAKEDLDTLLVFAGLFSAVVTTFVVDSYASLQPDNTDELVFLMRQSLSQNYTFADGVLRPAVPFPNDTPFAAPLWALRVNGLWFASLVVSLSTASFGMLVKQWLNEYLAMDWITPEEQLRARQFRYPGLEDWKVFEIAAMLPLLLHVSLGFFFIGLCFYTAAANETIGQSTFPLVAGWAFFALASIVAPLASPRCPYRITLLKSALRIGRRYVTTVARRLIHVVASTIWVVVKGAARGAVRGMHMLSFALSWGLDAFWDFVDGTPESLPSAICQTVLSILVLVAFALLYALYIALYVPLLIVGVICVVLSDLAQYAFKVLQPPLESIPKEEDEVMRQPYIIHSLLSSVDKLIINDGPVLETMAEVLIQTHTPPSSIIAFALGCIRNRIGAANAVLWIPHTTEAVKRKLNLRMLSDNAHNLVLRLVTNSIESIMPYTLSPLASEPPDIWMSNAAVILLTPPDRPLPEFVTALVRDPTTLATLLHLARPVIKDWPLSDILDVIWASFGLSSGALDDETLRTWDRVPRLTSPTLSEFQEAVAQILLESTWLRGYEQPLSAAEAPLMLLALLNGGGEKYNIIGNRTDRSLPESYLEGRRIDLAGALTSLFPEDYAGVASPLAAAVIKSPSLIPCGLRLYSAILTNHVSAHDPVWETLSSMGDIEFHSAALRPVLADIWQFLLLCARGAAAIDGGKHVRTFDFVCTCLSLVRARHPFMPWIWGFPREDWADMLPVLVQFADERQLDEDVRTAVRSQQRSAAEDAIPALAARALQLRDPVRTMPPTVSELVEDVSWVYASRPS</sequence>
<accession>A0A9P3LIP4</accession>
<evidence type="ECO:0000259" key="2">
    <source>
        <dbReference type="Pfam" id="PF20153"/>
    </source>
</evidence>
<keyword evidence="1" id="KW-1133">Transmembrane helix</keyword>
<dbReference type="Pfam" id="PF20153">
    <property type="entry name" value="DUF6535"/>
    <property type="match status" value="1"/>
</dbReference>
<feature type="domain" description="DUF6535" evidence="2">
    <location>
        <begin position="33"/>
        <end position="209"/>
    </location>
</feature>
<gene>
    <name evidence="3" type="ORF">PsYK624_115660</name>
</gene>
<protein>
    <recommendedName>
        <fullName evidence="2">DUF6535 domain-containing protein</fullName>
    </recommendedName>
</protein>
<evidence type="ECO:0000256" key="1">
    <source>
        <dbReference type="SAM" id="Phobius"/>
    </source>
</evidence>
<feature type="transmembrane region" description="Helical" evidence="1">
    <location>
        <begin position="319"/>
        <end position="338"/>
    </location>
</feature>
<keyword evidence="4" id="KW-1185">Reference proteome</keyword>
<comment type="caution">
    <text evidence="3">The sequence shown here is derived from an EMBL/GenBank/DDBJ whole genome shotgun (WGS) entry which is preliminary data.</text>
</comment>
<dbReference type="InterPro" id="IPR045338">
    <property type="entry name" value="DUF6535"/>
</dbReference>
<dbReference type="AlphaFoldDB" id="A0A9P3LIP4"/>
<feature type="transmembrane region" description="Helical" evidence="1">
    <location>
        <begin position="192"/>
        <end position="211"/>
    </location>
</feature>
<feature type="transmembrane region" description="Helical" evidence="1">
    <location>
        <begin position="344"/>
        <end position="366"/>
    </location>
</feature>
<reference evidence="3 4" key="1">
    <citation type="submission" date="2021-08" db="EMBL/GenBank/DDBJ databases">
        <title>Draft Genome Sequence of Phanerochaete sordida strain YK-624.</title>
        <authorList>
            <person name="Mori T."/>
            <person name="Dohra H."/>
            <person name="Suzuki T."/>
            <person name="Kawagishi H."/>
            <person name="Hirai H."/>
        </authorList>
    </citation>
    <scope>NUCLEOTIDE SEQUENCE [LARGE SCALE GENOMIC DNA]</scope>
    <source>
        <strain evidence="3 4">YK-624</strain>
    </source>
</reference>
<dbReference type="Proteomes" id="UP000703269">
    <property type="component" value="Unassembled WGS sequence"/>
</dbReference>
<organism evidence="3 4">
    <name type="scientific">Phanerochaete sordida</name>
    <dbReference type="NCBI Taxonomy" id="48140"/>
    <lineage>
        <taxon>Eukaryota</taxon>
        <taxon>Fungi</taxon>
        <taxon>Dikarya</taxon>
        <taxon>Basidiomycota</taxon>
        <taxon>Agaricomycotina</taxon>
        <taxon>Agaricomycetes</taxon>
        <taxon>Polyporales</taxon>
        <taxon>Phanerochaetaceae</taxon>
        <taxon>Phanerochaete</taxon>
    </lineage>
</organism>
<proteinExistence type="predicted"/>
<evidence type="ECO:0000313" key="4">
    <source>
        <dbReference type="Proteomes" id="UP000703269"/>
    </source>
</evidence>
<feature type="transmembrane region" description="Helical" evidence="1">
    <location>
        <begin position="223"/>
        <end position="240"/>
    </location>
</feature>
<feature type="transmembrane region" description="Helical" evidence="1">
    <location>
        <begin position="261"/>
        <end position="281"/>
    </location>
</feature>
<feature type="transmembrane region" description="Helical" evidence="1">
    <location>
        <begin position="131"/>
        <end position="149"/>
    </location>
</feature>
<keyword evidence="1" id="KW-0812">Transmembrane</keyword>
<dbReference type="EMBL" id="BPQB01000048">
    <property type="protein sequence ID" value="GJE95382.1"/>
    <property type="molecule type" value="Genomic_DNA"/>
</dbReference>